<evidence type="ECO:0000313" key="3">
    <source>
        <dbReference type="Proteomes" id="UP000664859"/>
    </source>
</evidence>
<dbReference type="AlphaFoldDB" id="A0A836CDF9"/>
<feature type="region of interest" description="Disordered" evidence="1">
    <location>
        <begin position="21"/>
        <end position="64"/>
    </location>
</feature>
<name>A0A836CDF9_9STRA</name>
<dbReference type="EMBL" id="JAFCMP010000434">
    <property type="protein sequence ID" value="KAG5179936.1"/>
    <property type="molecule type" value="Genomic_DNA"/>
</dbReference>
<sequence>MADMEAVREVRARQEHALAYMAHREAERKQRSEGQHTAKHTADAANKKGRKKARKEPVGKADTAAVPVNKLPGAMMTVGATMNELVGVAHTATTVCNTNNALELSKALIDAPEQFSSALIHAQEQPLVTAARSDKAKSKPAVTSAVRKGTTLPSEAGGFKSASAVALQTAPTVQPDAVQVALPFAPVDMKWCSQCQCMKPLTDFSKDKTHNDGLQSICKDCNALKYPVRISTRTGFICGLVAASKQRSKQRGMSQHALTTTVFDGICSAQRDRCVYSGLPVTFAPMSDWQATIERLRDDEDYTVANTALSALEFNTRAKWTAENARYAATHTDSVDAAIVEAVAREALFKPTNQHRVAQPWQQKEEDGATLTLCTSCAVWKLQQDFYASLRTICKECMCNAVKQVEATWRGAFKRLVNNATAHCKLPARAARGLICTITFKDLVDMYREQGGACFYSRIPVTTEGDWKMSLKRKDVHVGYARANCCIIAMEFQSADFTATSKYGGEGCAGWSAIKYNYFRASYNPANVPTTRRIDSC</sequence>
<dbReference type="Proteomes" id="UP000664859">
    <property type="component" value="Unassembled WGS sequence"/>
</dbReference>
<feature type="compositionally biased region" description="Basic and acidic residues" evidence="1">
    <location>
        <begin position="21"/>
        <end position="46"/>
    </location>
</feature>
<protein>
    <submittedName>
        <fullName evidence="2">Uncharacterized protein</fullName>
    </submittedName>
</protein>
<gene>
    <name evidence="2" type="ORF">JKP88DRAFT_247169</name>
</gene>
<comment type="caution">
    <text evidence="2">The sequence shown here is derived from an EMBL/GenBank/DDBJ whole genome shotgun (WGS) entry which is preliminary data.</text>
</comment>
<reference evidence="2" key="1">
    <citation type="submission" date="2021-02" db="EMBL/GenBank/DDBJ databases">
        <title>First Annotated Genome of the Yellow-green Alga Tribonema minus.</title>
        <authorList>
            <person name="Mahan K.M."/>
        </authorList>
    </citation>
    <scope>NUCLEOTIDE SEQUENCE</scope>
    <source>
        <strain evidence="2">UTEX B ZZ1240</strain>
    </source>
</reference>
<evidence type="ECO:0000256" key="1">
    <source>
        <dbReference type="SAM" id="MobiDB-lite"/>
    </source>
</evidence>
<dbReference type="Gene3D" id="3.30.40.220">
    <property type="match status" value="1"/>
</dbReference>
<evidence type="ECO:0000313" key="2">
    <source>
        <dbReference type="EMBL" id="KAG5179936.1"/>
    </source>
</evidence>
<accession>A0A836CDF9</accession>
<keyword evidence="3" id="KW-1185">Reference proteome</keyword>
<dbReference type="OrthoDB" id="447489at2759"/>
<proteinExistence type="predicted"/>
<organism evidence="2 3">
    <name type="scientific">Tribonema minus</name>
    <dbReference type="NCBI Taxonomy" id="303371"/>
    <lineage>
        <taxon>Eukaryota</taxon>
        <taxon>Sar</taxon>
        <taxon>Stramenopiles</taxon>
        <taxon>Ochrophyta</taxon>
        <taxon>PX clade</taxon>
        <taxon>Xanthophyceae</taxon>
        <taxon>Tribonematales</taxon>
        <taxon>Tribonemataceae</taxon>
        <taxon>Tribonema</taxon>
    </lineage>
</organism>